<dbReference type="Proteomes" id="UP000308652">
    <property type="component" value="Unassembled WGS sequence"/>
</dbReference>
<evidence type="ECO:0000256" key="1">
    <source>
        <dbReference type="SAM" id="MobiDB-lite"/>
    </source>
</evidence>
<feature type="compositionally biased region" description="Basic and acidic residues" evidence="1">
    <location>
        <begin position="150"/>
        <end position="159"/>
    </location>
</feature>
<organism evidence="2 3">
    <name type="scientific">Crucibulum laeve</name>
    <dbReference type="NCBI Taxonomy" id="68775"/>
    <lineage>
        <taxon>Eukaryota</taxon>
        <taxon>Fungi</taxon>
        <taxon>Dikarya</taxon>
        <taxon>Basidiomycota</taxon>
        <taxon>Agaricomycotina</taxon>
        <taxon>Agaricomycetes</taxon>
        <taxon>Agaricomycetidae</taxon>
        <taxon>Agaricales</taxon>
        <taxon>Agaricineae</taxon>
        <taxon>Nidulariaceae</taxon>
        <taxon>Crucibulum</taxon>
    </lineage>
</organism>
<dbReference type="EMBL" id="ML213748">
    <property type="protein sequence ID" value="TFK31461.1"/>
    <property type="molecule type" value="Genomic_DNA"/>
</dbReference>
<feature type="region of interest" description="Disordered" evidence="1">
    <location>
        <begin position="140"/>
        <end position="184"/>
    </location>
</feature>
<protein>
    <submittedName>
        <fullName evidence="2">Uncharacterized protein</fullName>
    </submittedName>
</protein>
<name>A0A5C3LRT1_9AGAR</name>
<accession>A0A5C3LRT1</accession>
<proteinExistence type="predicted"/>
<keyword evidence="3" id="KW-1185">Reference proteome</keyword>
<gene>
    <name evidence="2" type="ORF">BDQ12DRAFT_748910</name>
</gene>
<dbReference type="AlphaFoldDB" id="A0A5C3LRT1"/>
<sequence>MPQPGPTGPAATIPEMPMAMMTGSVDPRDGLRVGQVGYVRSYFQPSPPPPRTSPILGYNSISEDCEPSTCGTSLCYLPQEGFEDADVDSFGILALEEKLKAGRPVLGWSIVVEVPGFGEWDTQMGRKTMLKQAGGSTCSSSLAMPSIQKETVRKTDCRSKGCQGEGRSPKNDIMRRRRRTELEK</sequence>
<evidence type="ECO:0000313" key="2">
    <source>
        <dbReference type="EMBL" id="TFK31461.1"/>
    </source>
</evidence>
<evidence type="ECO:0000313" key="3">
    <source>
        <dbReference type="Proteomes" id="UP000308652"/>
    </source>
</evidence>
<feature type="compositionally biased region" description="Basic and acidic residues" evidence="1">
    <location>
        <begin position="167"/>
        <end position="184"/>
    </location>
</feature>
<reference evidence="2 3" key="1">
    <citation type="journal article" date="2019" name="Nat. Ecol. Evol.">
        <title>Megaphylogeny resolves global patterns of mushroom evolution.</title>
        <authorList>
            <person name="Varga T."/>
            <person name="Krizsan K."/>
            <person name="Foldi C."/>
            <person name="Dima B."/>
            <person name="Sanchez-Garcia M."/>
            <person name="Sanchez-Ramirez S."/>
            <person name="Szollosi G.J."/>
            <person name="Szarkandi J.G."/>
            <person name="Papp V."/>
            <person name="Albert L."/>
            <person name="Andreopoulos W."/>
            <person name="Angelini C."/>
            <person name="Antonin V."/>
            <person name="Barry K.W."/>
            <person name="Bougher N.L."/>
            <person name="Buchanan P."/>
            <person name="Buyck B."/>
            <person name="Bense V."/>
            <person name="Catcheside P."/>
            <person name="Chovatia M."/>
            <person name="Cooper J."/>
            <person name="Damon W."/>
            <person name="Desjardin D."/>
            <person name="Finy P."/>
            <person name="Geml J."/>
            <person name="Haridas S."/>
            <person name="Hughes K."/>
            <person name="Justo A."/>
            <person name="Karasinski D."/>
            <person name="Kautmanova I."/>
            <person name="Kiss B."/>
            <person name="Kocsube S."/>
            <person name="Kotiranta H."/>
            <person name="LaButti K.M."/>
            <person name="Lechner B.E."/>
            <person name="Liimatainen K."/>
            <person name="Lipzen A."/>
            <person name="Lukacs Z."/>
            <person name="Mihaltcheva S."/>
            <person name="Morgado L.N."/>
            <person name="Niskanen T."/>
            <person name="Noordeloos M.E."/>
            <person name="Ohm R.A."/>
            <person name="Ortiz-Santana B."/>
            <person name="Ovrebo C."/>
            <person name="Racz N."/>
            <person name="Riley R."/>
            <person name="Savchenko A."/>
            <person name="Shiryaev A."/>
            <person name="Soop K."/>
            <person name="Spirin V."/>
            <person name="Szebenyi C."/>
            <person name="Tomsovsky M."/>
            <person name="Tulloss R.E."/>
            <person name="Uehling J."/>
            <person name="Grigoriev I.V."/>
            <person name="Vagvolgyi C."/>
            <person name="Papp T."/>
            <person name="Martin F.M."/>
            <person name="Miettinen O."/>
            <person name="Hibbett D.S."/>
            <person name="Nagy L.G."/>
        </authorList>
    </citation>
    <scope>NUCLEOTIDE SEQUENCE [LARGE SCALE GENOMIC DNA]</scope>
    <source>
        <strain evidence="2 3">CBS 166.37</strain>
    </source>
</reference>